<feature type="transmembrane region" description="Helical" evidence="8">
    <location>
        <begin position="241"/>
        <end position="258"/>
    </location>
</feature>
<protein>
    <recommendedName>
        <fullName evidence="8">Transport permease protein</fullName>
    </recommendedName>
</protein>
<comment type="subcellular location">
    <subcellularLocation>
        <location evidence="1 8">Cell membrane</location>
        <topology evidence="1 8">Multi-pass membrane protein</topology>
    </subcellularLocation>
</comment>
<evidence type="ECO:0000256" key="5">
    <source>
        <dbReference type="ARBA" id="ARBA00022692"/>
    </source>
</evidence>
<dbReference type="PROSITE" id="PS51012">
    <property type="entry name" value="ABC_TM2"/>
    <property type="match status" value="1"/>
</dbReference>
<evidence type="ECO:0000256" key="1">
    <source>
        <dbReference type="ARBA" id="ARBA00004651"/>
    </source>
</evidence>
<evidence type="ECO:0000256" key="6">
    <source>
        <dbReference type="ARBA" id="ARBA00022989"/>
    </source>
</evidence>
<keyword evidence="11" id="KW-1185">Reference proteome</keyword>
<dbReference type="EMBL" id="SLUO01000004">
    <property type="protein sequence ID" value="TCL59369.1"/>
    <property type="molecule type" value="Genomic_DNA"/>
</dbReference>
<evidence type="ECO:0000256" key="8">
    <source>
        <dbReference type="RuleBase" id="RU361157"/>
    </source>
</evidence>
<comment type="similarity">
    <text evidence="2 8">Belongs to the ABC-2 integral membrane protein family.</text>
</comment>
<feature type="transmembrane region" description="Helical" evidence="8">
    <location>
        <begin position="152"/>
        <end position="172"/>
    </location>
</feature>
<feature type="domain" description="ABC transmembrane type-2" evidence="9">
    <location>
        <begin position="38"/>
        <end position="261"/>
    </location>
</feature>
<dbReference type="InterPro" id="IPR013525">
    <property type="entry name" value="ABC2_TM"/>
</dbReference>
<evidence type="ECO:0000259" key="9">
    <source>
        <dbReference type="PROSITE" id="PS51012"/>
    </source>
</evidence>
<dbReference type="Pfam" id="PF01061">
    <property type="entry name" value="ABC2_membrane"/>
    <property type="match status" value="1"/>
</dbReference>
<dbReference type="PANTHER" id="PTHR30413">
    <property type="entry name" value="INNER MEMBRANE TRANSPORT PERMEASE"/>
    <property type="match status" value="1"/>
</dbReference>
<dbReference type="AlphaFoldDB" id="A0A4R1R1Z7"/>
<feature type="transmembrane region" description="Helical" evidence="8">
    <location>
        <begin position="36"/>
        <end position="58"/>
    </location>
</feature>
<dbReference type="OrthoDB" id="9794365at2"/>
<name>A0A4R1R1Z7_9FIRM</name>
<dbReference type="PANTHER" id="PTHR30413:SF10">
    <property type="entry name" value="CAPSULE POLYSACCHARIDE EXPORT INNER-MEMBRANE PROTEIN CTRC"/>
    <property type="match status" value="1"/>
</dbReference>
<evidence type="ECO:0000256" key="4">
    <source>
        <dbReference type="ARBA" id="ARBA00022475"/>
    </source>
</evidence>
<dbReference type="GO" id="GO:0015920">
    <property type="term" value="P:lipopolysaccharide transport"/>
    <property type="evidence" value="ECO:0007669"/>
    <property type="project" value="TreeGrafter"/>
</dbReference>
<dbReference type="RefSeq" id="WP_031392373.1">
    <property type="nucleotide sequence ID" value="NZ_JPNB01000002.1"/>
</dbReference>
<keyword evidence="4 8" id="KW-1003">Cell membrane</keyword>
<organism evidence="10 11">
    <name type="scientific">Kineothrix alysoides</name>
    <dbReference type="NCBI Taxonomy" id="1469948"/>
    <lineage>
        <taxon>Bacteria</taxon>
        <taxon>Bacillati</taxon>
        <taxon>Bacillota</taxon>
        <taxon>Clostridia</taxon>
        <taxon>Lachnospirales</taxon>
        <taxon>Lachnospiraceae</taxon>
        <taxon>Kineothrix</taxon>
    </lineage>
</organism>
<comment type="caution">
    <text evidence="10">The sequence shown here is derived from an EMBL/GenBank/DDBJ whole genome shotgun (WGS) entry which is preliminary data.</text>
</comment>
<keyword evidence="3 8" id="KW-0813">Transport</keyword>
<reference evidence="10 11" key="1">
    <citation type="submission" date="2019-03" db="EMBL/GenBank/DDBJ databases">
        <title>Genomic Encyclopedia of Type Strains, Phase IV (KMG-IV): sequencing the most valuable type-strain genomes for metagenomic binning, comparative biology and taxonomic classification.</title>
        <authorList>
            <person name="Goeker M."/>
        </authorList>
    </citation>
    <scope>NUCLEOTIDE SEQUENCE [LARGE SCALE GENOMIC DNA]</scope>
    <source>
        <strain evidence="10 11">DSM 100556</strain>
    </source>
</reference>
<feature type="transmembrane region" description="Helical" evidence="8">
    <location>
        <begin position="73"/>
        <end position="98"/>
    </location>
</feature>
<feature type="transmembrane region" description="Helical" evidence="8">
    <location>
        <begin position="119"/>
        <end position="140"/>
    </location>
</feature>
<dbReference type="InterPro" id="IPR047817">
    <property type="entry name" value="ABC2_TM_bact-type"/>
</dbReference>
<evidence type="ECO:0000313" key="10">
    <source>
        <dbReference type="EMBL" id="TCL59369.1"/>
    </source>
</evidence>
<sequence>MSALKRIVYFLASIFKERKILFELAKNDFKSRFTNSLLGIAWAFLLPVVIILVLWFVFEVGFRSTPVENVPFILWYIPAFLAWNFFSEAFSSGANCLFDYYYLVKNMKFRVSILPFIKIISASFIHLFFVGFIFVMYLLYGRMPRINNIQVLYYYICVFFYVLGLIWLTSALSVFSRDVLNIITLIIQVGFWATPLIWDPSTMPQNVQLIVKLNPMYYICCGYREAFCTDIWFWQHPYQTLYFWAIVLVQLIIGAYTFKKLRPQFADML</sequence>
<gene>
    <name evidence="10" type="ORF">EDD76_104106</name>
</gene>
<dbReference type="GO" id="GO:0140359">
    <property type="term" value="F:ABC-type transporter activity"/>
    <property type="evidence" value="ECO:0007669"/>
    <property type="project" value="InterPro"/>
</dbReference>
<accession>A0A4R1R1Z7</accession>
<dbReference type="Proteomes" id="UP000295718">
    <property type="component" value="Unassembled WGS sequence"/>
</dbReference>
<evidence type="ECO:0000313" key="11">
    <source>
        <dbReference type="Proteomes" id="UP000295718"/>
    </source>
</evidence>
<proteinExistence type="inferred from homology"/>
<dbReference type="GO" id="GO:0005886">
    <property type="term" value="C:plasma membrane"/>
    <property type="evidence" value="ECO:0007669"/>
    <property type="project" value="UniProtKB-SubCell"/>
</dbReference>
<evidence type="ECO:0000256" key="7">
    <source>
        <dbReference type="ARBA" id="ARBA00023136"/>
    </source>
</evidence>
<dbReference type="STRING" id="1469948.GCA_000732725_03756"/>
<keyword evidence="7 8" id="KW-0472">Membrane</keyword>
<evidence type="ECO:0000256" key="3">
    <source>
        <dbReference type="ARBA" id="ARBA00022448"/>
    </source>
</evidence>
<keyword evidence="5 8" id="KW-0812">Transmembrane</keyword>
<keyword evidence="6 8" id="KW-1133">Transmembrane helix</keyword>
<evidence type="ECO:0000256" key="2">
    <source>
        <dbReference type="ARBA" id="ARBA00007783"/>
    </source>
</evidence>
<feature type="transmembrane region" description="Helical" evidence="8">
    <location>
        <begin position="179"/>
        <end position="198"/>
    </location>
</feature>